<reference evidence="2 3" key="1">
    <citation type="submission" date="2017-09" db="EMBL/GenBank/DDBJ databases">
        <title>WGS assembly of Aquilegia coerulea Goldsmith.</title>
        <authorList>
            <person name="Hodges S."/>
            <person name="Kramer E."/>
            <person name="Nordborg M."/>
            <person name="Tomkins J."/>
            <person name="Borevitz J."/>
            <person name="Derieg N."/>
            <person name="Yan J."/>
            <person name="Mihaltcheva S."/>
            <person name="Hayes R.D."/>
            <person name="Rokhsar D."/>
        </authorList>
    </citation>
    <scope>NUCLEOTIDE SEQUENCE [LARGE SCALE GENOMIC DNA]</scope>
    <source>
        <strain evidence="3">cv. Goldsmith</strain>
    </source>
</reference>
<keyword evidence="1" id="KW-1133">Transmembrane helix</keyword>
<evidence type="ECO:0000313" key="3">
    <source>
        <dbReference type="Proteomes" id="UP000230069"/>
    </source>
</evidence>
<dbReference type="Proteomes" id="UP000230069">
    <property type="component" value="Unassembled WGS sequence"/>
</dbReference>
<keyword evidence="3" id="KW-1185">Reference proteome</keyword>
<feature type="transmembrane region" description="Helical" evidence="1">
    <location>
        <begin position="47"/>
        <end position="67"/>
    </location>
</feature>
<name>A0A2G5EYV0_AQUCA</name>
<accession>A0A2G5EYV0</accession>
<proteinExistence type="predicted"/>
<protein>
    <submittedName>
        <fullName evidence="2">Uncharacterized protein</fullName>
    </submittedName>
</protein>
<dbReference type="AlphaFoldDB" id="A0A2G5EYV0"/>
<evidence type="ECO:0000256" key="1">
    <source>
        <dbReference type="SAM" id="Phobius"/>
    </source>
</evidence>
<sequence>MWNIMGWWTAYMIHPHEKFSIPLHLVFIQKVHDKNIYRMAIRYKMHVLSTSSSYMVALFLCCGMWRFDVLKV</sequence>
<dbReference type="InParanoid" id="A0A2G5EYV0"/>
<keyword evidence="1" id="KW-0812">Transmembrane</keyword>
<organism evidence="2 3">
    <name type="scientific">Aquilegia coerulea</name>
    <name type="common">Rocky mountain columbine</name>
    <dbReference type="NCBI Taxonomy" id="218851"/>
    <lineage>
        <taxon>Eukaryota</taxon>
        <taxon>Viridiplantae</taxon>
        <taxon>Streptophyta</taxon>
        <taxon>Embryophyta</taxon>
        <taxon>Tracheophyta</taxon>
        <taxon>Spermatophyta</taxon>
        <taxon>Magnoliopsida</taxon>
        <taxon>Ranunculales</taxon>
        <taxon>Ranunculaceae</taxon>
        <taxon>Thalictroideae</taxon>
        <taxon>Aquilegia</taxon>
    </lineage>
</organism>
<gene>
    <name evidence="2" type="ORF">AQUCO_00300431v1</name>
</gene>
<dbReference type="EMBL" id="KZ305020">
    <property type="protein sequence ID" value="PIA60902.1"/>
    <property type="molecule type" value="Genomic_DNA"/>
</dbReference>
<evidence type="ECO:0000313" key="2">
    <source>
        <dbReference type="EMBL" id="PIA60902.1"/>
    </source>
</evidence>
<keyword evidence="1" id="KW-0472">Membrane</keyword>